<keyword evidence="2" id="KW-0732">Signal</keyword>
<reference evidence="5" key="1">
    <citation type="submission" date="2016-06" db="UniProtKB">
        <authorList>
            <consortium name="WormBaseParasite"/>
        </authorList>
    </citation>
    <scope>IDENTIFICATION</scope>
</reference>
<dbReference type="WBParaSite" id="GPUH_0000808101-mRNA-1">
    <property type="protein sequence ID" value="GPUH_0000808101-mRNA-1"/>
    <property type="gene ID" value="GPUH_0000808101"/>
</dbReference>
<proteinExistence type="predicted"/>
<evidence type="ECO:0000313" key="4">
    <source>
        <dbReference type="Proteomes" id="UP000271098"/>
    </source>
</evidence>
<keyword evidence="4" id="KW-1185">Reference proteome</keyword>
<evidence type="ECO:0000313" key="3">
    <source>
        <dbReference type="EMBL" id="VDK60698.1"/>
    </source>
</evidence>
<evidence type="ECO:0000256" key="2">
    <source>
        <dbReference type="SAM" id="SignalP"/>
    </source>
</evidence>
<dbReference type="AlphaFoldDB" id="A0A183DH81"/>
<feature type="signal peptide" evidence="2">
    <location>
        <begin position="1"/>
        <end position="18"/>
    </location>
</feature>
<dbReference type="EMBL" id="UYRT01022608">
    <property type="protein sequence ID" value="VDK60698.1"/>
    <property type="molecule type" value="Genomic_DNA"/>
</dbReference>
<feature type="region of interest" description="Disordered" evidence="1">
    <location>
        <begin position="62"/>
        <end position="84"/>
    </location>
</feature>
<accession>A0A183DH81</accession>
<name>A0A183DH81_9BILA</name>
<organism evidence="5">
    <name type="scientific">Gongylonema pulchrum</name>
    <dbReference type="NCBI Taxonomy" id="637853"/>
    <lineage>
        <taxon>Eukaryota</taxon>
        <taxon>Metazoa</taxon>
        <taxon>Ecdysozoa</taxon>
        <taxon>Nematoda</taxon>
        <taxon>Chromadorea</taxon>
        <taxon>Rhabditida</taxon>
        <taxon>Spirurina</taxon>
        <taxon>Spiruromorpha</taxon>
        <taxon>Spiruroidea</taxon>
        <taxon>Gongylonematidae</taxon>
        <taxon>Gongylonema</taxon>
    </lineage>
</organism>
<gene>
    <name evidence="3" type="ORF">GPUH_LOCUS8072</name>
</gene>
<evidence type="ECO:0000313" key="5">
    <source>
        <dbReference type="WBParaSite" id="GPUH_0000808101-mRNA-1"/>
    </source>
</evidence>
<feature type="chain" id="PRO_5043138712" evidence="2">
    <location>
        <begin position="19"/>
        <end position="84"/>
    </location>
</feature>
<feature type="compositionally biased region" description="Basic residues" evidence="1">
    <location>
        <begin position="69"/>
        <end position="84"/>
    </location>
</feature>
<evidence type="ECO:0000256" key="1">
    <source>
        <dbReference type="SAM" id="MobiDB-lite"/>
    </source>
</evidence>
<reference evidence="3 4" key="2">
    <citation type="submission" date="2018-11" db="EMBL/GenBank/DDBJ databases">
        <authorList>
            <consortium name="Pathogen Informatics"/>
        </authorList>
    </citation>
    <scope>NUCLEOTIDE SEQUENCE [LARGE SCALE GENOMIC DNA]</scope>
</reference>
<protein>
    <submittedName>
        <fullName evidence="5">Expressed conserved protein</fullName>
    </submittedName>
</protein>
<sequence>MKAVLFLLLLVFTSLARSAELEVKGDQLLLRSRGSVRVRRVRDVHDRHLVEHHHVAPRRLTRRDAAAPTKKHKNIWKNKKYKTA</sequence>
<dbReference type="Proteomes" id="UP000271098">
    <property type="component" value="Unassembled WGS sequence"/>
</dbReference>